<organism evidence="4 5">
    <name type="scientific">Methanobacterium subterraneum</name>
    <dbReference type="NCBI Taxonomy" id="59277"/>
    <lineage>
        <taxon>Archaea</taxon>
        <taxon>Methanobacteriati</taxon>
        <taxon>Methanobacteriota</taxon>
        <taxon>Methanomada group</taxon>
        <taxon>Methanobacteria</taxon>
        <taxon>Methanobacteriales</taxon>
        <taxon>Methanobacteriaceae</taxon>
        <taxon>Methanobacterium</taxon>
    </lineage>
</organism>
<dbReference type="PANTHER" id="PTHR19860">
    <property type="entry name" value="DDB1- AND CUL4-ASSOCIATED FACTOR 12-RELATED"/>
    <property type="match status" value="1"/>
</dbReference>
<dbReference type="Pfam" id="PF05729">
    <property type="entry name" value="NACHT"/>
    <property type="match status" value="1"/>
</dbReference>
<dbReference type="KEGG" id="msub:BK009_03435"/>
<evidence type="ECO:0000256" key="1">
    <source>
        <dbReference type="ARBA" id="ARBA00022737"/>
    </source>
</evidence>
<dbReference type="Proteomes" id="UP000232631">
    <property type="component" value="Chromosome"/>
</dbReference>
<sequence>MKNSWKTVKIFISSTFKDMQAERDHLVRFVFPRLREDLIKYKIYLIDVDLRWGITSDQDAYDVCMDEIDNCHPYFMCMLGGRYGWIPPEKKISITESEIYYGALDKLDIPTFRFFYLRDAKITNSIPAEFNDDYKELKDSESEKQLKYLKEKIMNPEIKGKVLIKPDEVECKSLSYFIYPCKWDNNLKRIVDLESFGNQVYNDIMSSINVELGLGEIISSNEFDDEKVAIDSFLNKKTENYVVGSRKNIIDTLKNFTENKKVNGYLIIYGEPGIGKTSIMAKFYEEYVTNHPNELILPLFVGSTIRSTDPQQVLRRFSYELYKVIGYDGEITENYGELKNNFYSILFQASNVKPIVILIDGINQINHIDNLRWLPDKLPNNVHILISTMSGPTLELLRKQKISQELYLPPLESSDTEIIIDEFLNRYRKMFDQKQKKALMNKKNSNNPLYLLMALEELRTLGHYNEITDTISKLPETVKSLFKWILKRLENDDGFRDDEGNLVGSKIIPEFSSLVAVSRQGLLENELVDLIDPTDPKGNIAALMRLLRPYLMYVDNLVFFYHRELLEAVNELYLPNNNLKNNSRLKLADYFESRELDDRRIDELPYQLDKAESWQRLKKSIVDLEMFINMIKKSKKFELFYYWHHIKTKYNMVDEYKKALEKHEKNTTEEEIGGYYLQVADFVAENAYFDGAEFLFRRALEINENAFGPDHSSIGTILNNLSLVLQSKGDLNGAELVLRRSIEIHEKIYGPENSETASCINNLALVLHSRGDLSGAERLYKQVLQIKKKCLGIEHSETANILNNLADLLQDKKDLDGAESLHRQALNIRRRIFGSEHTDTANSLNNLAMVLQAKGNLNAAEPLLKRALKINQKFLGPDHPQTSINLNNMAMLLQDKGDVDAAIPLFAQALENSTKVLGQNHPNSCNIRYNLDRLILKNYRDLGD</sequence>
<dbReference type="InterPro" id="IPR011990">
    <property type="entry name" value="TPR-like_helical_dom_sf"/>
</dbReference>
<dbReference type="GeneID" id="35125507"/>
<evidence type="ECO:0000313" key="5">
    <source>
        <dbReference type="Proteomes" id="UP000232631"/>
    </source>
</evidence>
<evidence type="ECO:0000259" key="2">
    <source>
        <dbReference type="Pfam" id="PF05729"/>
    </source>
</evidence>
<dbReference type="Pfam" id="PF13271">
    <property type="entry name" value="DUF4062"/>
    <property type="match status" value="1"/>
</dbReference>
<dbReference type="SMART" id="SM00028">
    <property type="entry name" value="TPR"/>
    <property type="match status" value="5"/>
</dbReference>
<accession>A0A2H4VP27</accession>
<protein>
    <submittedName>
        <fullName evidence="4">Uncharacterized protein</fullName>
    </submittedName>
</protein>
<reference evidence="4 5" key="1">
    <citation type="submission" date="2016-10" db="EMBL/GenBank/DDBJ databases">
        <title>Comparative genomics between deep and shallow subseafloor isolates.</title>
        <authorList>
            <person name="Ishii S."/>
            <person name="Miller J.R."/>
            <person name="Sutton G."/>
            <person name="Suzuki S."/>
            <person name="Methe B."/>
            <person name="Inagaki F."/>
            <person name="Imachi H."/>
        </authorList>
    </citation>
    <scope>NUCLEOTIDE SEQUENCE [LARGE SCALE GENOMIC DNA]</scope>
    <source>
        <strain evidence="4 5">A8p</strain>
    </source>
</reference>
<dbReference type="EMBL" id="CP017768">
    <property type="protein sequence ID" value="AUB59810.1"/>
    <property type="molecule type" value="Genomic_DNA"/>
</dbReference>
<dbReference type="RefSeq" id="WP_169923152.1">
    <property type="nucleotide sequence ID" value="NZ_CP017768.1"/>
</dbReference>
<gene>
    <name evidence="4" type="ORF">BK009_03435</name>
</gene>
<dbReference type="SUPFAM" id="SSF48452">
    <property type="entry name" value="TPR-like"/>
    <property type="match status" value="2"/>
</dbReference>
<dbReference type="AlphaFoldDB" id="A0A2H4VP27"/>
<dbReference type="Gene3D" id="3.40.50.300">
    <property type="entry name" value="P-loop containing nucleotide triphosphate hydrolases"/>
    <property type="match status" value="1"/>
</dbReference>
<evidence type="ECO:0000313" key="4">
    <source>
        <dbReference type="EMBL" id="AUB59810.1"/>
    </source>
</evidence>
<dbReference type="InterPro" id="IPR051191">
    <property type="entry name" value="DCAF12"/>
</dbReference>
<dbReference type="PANTHER" id="PTHR19860:SF40">
    <property type="entry name" value="WD40 REPEAT-CONTAINING PROTEIN"/>
    <property type="match status" value="1"/>
</dbReference>
<dbReference type="InterPro" id="IPR025139">
    <property type="entry name" value="DUF4062"/>
</dbReference>
<dbReference type="InterPro" id="IPR027417">
    <property type="entry name" value="P-loop_NTPase"/>
</dbReference>
<dbReference type="Pfam" id="PF13424">
    <property type="entry name" value="TPR_12"/>
    <property type="match status" value="3"/>
</dbReference>
<feature type="domain" description="NACHT" evidence="2">
    <location>
        <begin position="266"/>
        <end position="424"/>
    </location>
</feature>
<keyword evidence="5" id="KW-1185">Reference proteome</keyword>
<dbReference type="GO" id="GO:0080008">
    <property type="term" value="C:Cul4-RING E3 ubiquitin ligase complex"/>
    <property type="evidence" value="ECO:0007669"/>
    <property type="project" value="TreeGrafter"/>
</dbReference>
<evidence type="ECO:0000259" key="3">
    <source>
        <dbReference type="Pfam" id="PF13271"/>
    </source>
</evidence>
<dbReference type="SUPFAM" id="SSF52540">
    <property type="entry name" value="P-loop containing nucleoside triphosphate hydrolases"/>
    <property type="match status" value="1"/>
</dbReference>
<dbReference type="InterPro" id="IPR007111">
    <property type="entry name" value="NACHT_NTPase"/>
</dbReference>
<dbReference type="InterPro" id="IPR019734">
    <property type="entry name" value="TPR_rpt"/>
</dbReference>
<proteinExistence type="predicted"/>
<name>A0A2H4VP27_9EURY</name>
<dbReference type="Gene3D" id="1.25.40.10">
    <property type="entry name" value="Tetratricopeptide repeat domain"/>
    <property type="match status" value="2"/>
</dbReference>
<keyword evidence="1" id="KW-0677">Repeat</keyword>
<feature type="domain" description="DUF4062" evidence="3">
    <location>
        <begin position="9"/>
        <end position="99"/>
    </location>
</feature>